<accession>A0A9W8WYP3</accession>
<protein>
    <recommendedName>
        <fullName evidence="5">O-methyltransferase C-terminal domain-containing protein</fullName>
    </recommendedName>
</protein>
<evidence type="ECO:0000313" key="7">
    <source>
        <dbReference type="Proteomes" id="UP001140562"/>
    </source>
</evidence>
<dbReference type="Proteomes" id="UP001140562">
    <property type="component" value="Unassembled WGS sequence"/>
</dbReference>
<evidence type="ECO:0000313" key="6">
    <source>
        <dbReference type="EMBL" id="KAJ4335840.1"/>
    </source>
</evidence>
<comment type="caution">
    <text evidence="6">The sequence shown here is derived from an EMBL/GenBank/DDBJ whole genome shotgun (WGS) entry which is preliminary data.</text>
</comment>
<name>A0A9W8WYP3_9PLEO</name>
<evidence type="ECO:0000256" key="3">
    <source>
        <dbReference type="ARBA" id="ARBA00022691"/>
    </source>
</evidence>
<keyword evidence="2" id="KW-0808">Transferase</keyword>
<dbReference type="AlphaFoldDB" id="A0A9W8WYP3"/>
<feature type="active site" description="Proton acceptor" evidence="4">
    <location>
        <position position="260"/>
    </location>
</feature>
<dbReference type="SUPFAM" id="SSF53335">
    <property type="entry name" value="S-adenosyl-L-methionine-dependent methyltransferases"/>
    <property type="match status" value="1"/>
</dbReference>
<gene>
    <name evidence="6" type="ORF">N0V87_005822</name>
</gene>
<dbReference type="GO" id="GO:0032259">
    <property type="term" value="P:methylation"/>
    <property type="evidence" value="ECO:0007669"/>
    <property type="project" value="UniProtKB-KW"/>
</dbReference>
<dbReference type="InterPro" id="IPR001077">
    <property type="entry name" value="COMT_C"/>
</dbReference>
<feature type="domain" description="O-methyltransferase C-terminal" evidence="5">
    <location>
        <begin position="187"/>
        <end position="330"/>
    </location>
</feature>
<dbReference type="Pfam" id="PF00891">
    <property type="entry name" value="Methyltransf_2"/>
    <property type="match status" value="1"/>
</dbReference>
<dbReference type="OrthoDB" id="3340390at2759"/>
<keyword evidence="1" id="KW-0489">Methyltransferase</keyword>
<dbReference type="Gene3D" id="3.40.50.150">
    <property type="entry name" value="Vaccinia Virus protein VP39"/>
    <property type="match status" value="1"/>
</dbReference>
<evidence type="ECO:0000259" key="5">
    <source>
        <dbReference type="Pfam" id="PF00891"/>
    </source>
</evidence>
<evidence type="ECO:0000256" key="1">
    <source>
        <dbReference type="ARBA" id="ARBA00022603"/>
    </source>
</evidence>
<dbReference type="PANTHER" id="PTHR43712">
    <property type="entry name" value="PUTATIVE (AFU_ORTHOLOGUE AFUA_4G14580)-RELATED"/>
    <property type="match status" value="1"/>
</dbReference>
<dbReference type="PROSITE" id="PS51683">
    <property type="entry name" value="SAM_OMT_II"/>
    <property type="match status" value="1"/>
</dbReference>
<dbReference type="PANTHER" id="PTHR43712:SF1">
    <property type="entry name" value="HYPOTHETICAL O-METHYLTRANSFERASE (EUROFUNG)-RELATED"/>
    <property type="match status" value="1"/>
</dbReference>
<dbReference type="EMBL" id="JAPEUV010000056">
    <property type="protein sequence ID" value="KAJ4335840.1"/>
    <property type="molecule type" value="Genomic_DNA"/>
</dbReference>
<reference evidence="6" key="1">
    <citation type="submission" date="2022-10" db="EMBL/GenBank/DDBJ databases">
        <title>Tapping the CABI collections for fungal endophytes: first genome assemblies for Collariella, Neodidymelliopsis, Ascochyta clinopodiicola, Didymella pomorum, Didymosphaeria variabile, Neocosmospora piperis and Neocucurbitaria cava.</title>
        <authorList>
            <person name="Hill R."/>
        </authorList>
    </citation>
    <scope>NUCLEOTIDE SEQUENCE</scope>
    <source>
        <strain evidence="6">IMI 360193</strain>
    </source>
</reference>
<sequence length="352" mass="40001">METALKILKAATVAAQKEQISEEWRVRLLTAASGLVTALQKPEETLMRETFWMGRFMAMRVLQDLSVFEQIAAKGRVTSRELADSHMKGMVECIFDGGMETMAKIPAFLAETGYKNPDNQSNGPLQYRFDARGQDLFQILFARPNLLLAFSAFFEGDSANRPSWVDWFPVQQRLLDDPDRPIYEHSPLYVDVAGGRGHDLLAFKRKFAQYPGKYYLFDLPHIAEDRTLNLGNRVERVGFNFFEDPVAPASRLYFMKFILHDWSDEKCLAILKNVTASMKRDYSHLIIEDFILPPTGASLLPTLFDMQMITFLAAMERTEKQWRELLSEAGLVVDGFHLPPGDGTGIIVTSLE</sequence>
<organism evidence="6 7">
    <name type="scientific">Didymella glomerata</name>
    <dbReference type="NCBI Taxonomy" id="749621"/>
    <lineage>
        <taxon>Eukaryota</taxon>
        <taxon>Fungi</taxon>
        <taxon>Dikarya</taxon>
        <taxon>Ascomycota</taxon>
        <taxon>Pezizomycotina</taxon>
        <taxon>Dothideomycetes</taxon>
        <taxon>Pleosporomycetidae</taxon>
        <taxon>Pleosporales</taxon>
        <taxon>Pleosporineae</taxon>
        <taxon>Didymellaceae</taxon>
        <taxon>Didymella</taxon>
    </lineage>
</organism>
<keyword evidence="7" id="KW-1185">Reference proteome</keyword>
<dbReference type="InterPro" id="IPR016461">
    <property type="entry name" value="COMT-like"/>
</dbReference>
<dbReference type="GO" id="GO:0008171">
    <property type="term" value="F:O-methyltransferase activity"/>
    <property type="evidence" value="ECO:0007669"/>
    <property type="project" value="InterPro"/>
</dbReference>
<proteinExistence type="predicted"/>
<evidence type="ECO:0000256" key="2">
    <source>
        <dbReference type="ARBA" id="ARBA00022679"/>
    </source>
</evidence>
<dbReference type="InterPro" id="IPR029063">
    <property type="entry name" value="SAM-dependent_MTases_sf"/>
</dbReference>
<evidence type="ECO:0000256" key="4">
    <source>
        <dbReference type="PIRSR" id="PIRSR005739-1"/>
    </source>
</evidence>
<keyword evidence="3" id="KW-0949">S-adenosyl-L-methionine</keyword>